<feature type="domain" description="Amidohydrolase-related" evidence="8">
    <location>
        <begin position="52"/>
        <end position="434"/>
    </location>
</feature>
<gene>
    <name evidence="9" type="ORF">EIN_381560</name>
</gene>
<evidence type="ECO:0000313" key="10">
    <source>
        <dbReference type="Proteomes" id="UP000014680"/>
    </source>
</evidence>
<dbReference type="FunFam" id="3.20.20.140:FF:000174">
    <property type="entry name" value="Dihydropyrimidinase-related protein 2"/>
    <property type="match status" value="1"/>
</dbReference>
<evidence type="ECO:0000256" key="4">
    <source>
        <dbReference type="ARBA" id="ARBA00022801"/>
    </source>
</evidence>
<dbReference type="PANTHER" id="PTHR11647:SF1">
    <property type="entry name" value="COLLAPSIN RESPONSE MEDIATOR PROTEIN"/>
    <property type="match status" value="1"/>
</dbReference>
<comment type="similarity">
    <text evidence="2">Belongs to the metallo-dependent hydrolases superfamily. Hydantoinase/dihydropyrimidinase family.</text>
</comment>
<dbReference type="Pfam" id="PF01979">
    <property type="entry name" value="Amidohydro_1"/>
    <property type="match status" value="1"/>
</dbReference>
<dbReference type="Gene3D" id="3.20.20.140">
    <property type="entry name" value="Metal-dependent hydrolases"/>
    <property type="match status" value="1"/>
</dbReference>
<dbReference type="VEuPathDB" id="AmoebaDB:EIN_381560"/>
<dbReference type="NCBIfam" id="TIGR02033">
    <property type="entry name" value="D-hydantoinase"/>
    <property type="match status" value="1"/>
</dbReference>
<keyword evidence="3" id="KW-0479">Metal-binding</keyword>
<dbReference type="PANTHER" id="PTHR11647">
    <property type="entry name" value="HYDRANTOINASE/DIHYDROPYRIMIDINASE FAMILY MEMBER"/>
    <property type="match status" value="1"/>
</dbReference>
<dbReference type="GO" id="GO:0005737">
    <property type="term" value="C:cytoplasm"/>
    <property type="evidence" value="ECO:0007669"/>
    <property type="project" value="InterPro"/>
</dbReference>
<dbReference type="InterPro" id="IPR011778">
    <property type="entry name" value="Hydantoinase/dihydroPyrase"/>
</dbReference>
<dbReference type="SUPFAM" id="SSF51338">
    <property type="entry name" value="Composite domain of metallo-dependent hydrolases"/>
    <property type="match status" value="1"/>
</dbReference>
<sequence>MDDYTLVKNGTIITDTATYKADILIKDGKIECIGVSIPETHCKKVIDATGLYVLPGAIDGHTHLAMPFGGTISADDYEAGTRAAACGGTTTVFDFAIQNTGELLGDTLKRRDALASVQACVDYAFHIAIKDISTKPLLDSVETAVESGVTSFKIFMVYDFFVNDGQFYTILKKTKECGALLGVHAENREIINTLIAEFKEENHMTPYYHYLSRPEFVEEEADQRAIAIAKSTKAPLYIVHLANKGGVKALEEARKEGYPIFAETCIQYLEMTSDVYKRDDAIKYVCSPPMKGKESQAALWDALKRGVISTVATDHCPFQLSEKHWGDKDFTKIPNGCAGVENMFPYMLSKANEGVLPFTKVVEVCCVNPAKLFGLYPQKGALCVGSDADFVLYDPHKAFEVSVKNMHSNVDHTIWEGLKLKGYPKEVYSRGNLVFKEGEFVGKKGDGKRLICKKIKFTGPSLE</sequence>
<dbReference type="InterPro" id="IPR011059">
    <property type="entry name" value="Metal-dep_hydrolase_composite"/>
</dbReference>
<dbReference type="OMA" id="SAETHHM"/>
<evidence type="ECO:0000256" key="1">
    <source>
        <dbReference type="ARBA" id="ARBA00001947"/>
    </source>
</evidence>
<comment type="catalytic activity">
    <reaction evidence="5">
        <text>5,6-dihydrouracil + H2O = 3-(carbamoylamino)propanoate + H(+)</text>
        <dbReference type="Rhea" id="RHEA:16121"/>
        <dbReference type="ChEBI" id="CHEBI:11892"/>
        <dbReference type="ChEBI" id="CHEBI:15377"/>
        <dbReference type="ChEBI" id="CHEBI:15378"/>
        <dbReference type="ChEBI" id="CHEBI:15901"/>
        <dbReference type="EC" id="3.5.2.2"/>
    </reaction>
</comment>
<dbReference type="KEGG" id="eiv:EIN_381560"/>
<evidence type="ECO:0000313" key="9">
    <source>
        <dbReference type="EMBL" id="ELP92189.1"/>
    </source>
</evidence>
<protein>
    <recommendedName>
        <fullName evidence="6">dihydropyrimidinase</fullName>
        <ecNumber evidence="6">3.5.2.2</ecNumber>
    </recommendedName>
</protein>
<dbReference type="SUPFAM" id="SSF51556">
    <property type="entry name" value="Metallo-dependent hydrolases"/>
    <property type="match status" value="1"/>
</dbReference>
<evidence type="ECO:0000256" key="6">
    <source>
        <dbReference type="ARBA" id="ARBA00039113"/>
    </source>
</evidence>
<dbReference type="EC" id="3.5.2.2" evidence="6"/>
<dbReference type="OrthoDB" id="10258955at2759"/>
<evidence type="ECO:0000256" key="5">
    <source>
        <dbReference type="ARBA" id="ARBA00036696"/>
    </source>
</evidence>
<comment type="cofactor">
    <cofactor evidence="1">
        <name>Zn(2+)</name>
        <dbReference type="ChEBI" id="CHEBI:29105"/>
    </cofactor>
</comment>
<accession>A0A0A1UG32</accession>
<keyword evidence="4 9" id="KW-0378">Hydrolase</keyword>
<evidence type="ECO:0000256" key="2">
    <source>
        <dbReference type="ARBA" id="ARBA00008829"/>
    </source>
</evidence>
<dbReference type="InterPro" id="IPR050378">
    <property type="entry name" value="Metallo-dep_Hydrolases_sf"/>
</dbReference>
<dbReference type="AlphaFoldDB" id="A0A0A1UG32"/>
<feature type="modified residue" description="N6-carboxylysine" evidence="7">
    <location>
        <position position="153"/>
    </location>
</feature>
<dbReference type="GO" id="GO:0046872">
    <property type="term" value="F:metal ion binding"/>
    <property type="evidence" value="ECO:0007669"/>
    <property type="project" value="UniProtKB-KW"/>
</dbReference>
<reference evidence="9 10" key="1">
    <citation type="submission" date="2012-10" db="EMBL/GenBank/DDBJ databases">
        <authorList>
            <person name="Zafar N."/>
            <person name="Inman J."/>
            <person name="Hall N."/>
            <person name="Lorenzi H."/>
            <person name="Caler E."/>
        </authorList>
    </citation>
    <scope>NUCLEOTIDE SEQUENCE [LARGE SCALE GENOMIC DNA]</scope>
    <source>
        <strain evidence="9 10">IP1</strain>
    </source>
</reference>
<dbReference type="InterPro" id="IPR006680">
    <property type="entry name" value="Amidohydro-rel"/>
</dbReference>
<evidence type="ECO:0000256" key="7">
    <source>
        <dbReference type="PIRSR" id="PIRSR611778-50"/>
    </source>
</evidence>
<name>A0A0A1UG32_ENTIV</name>
<dbReference type="Gene3D" id="2.30.40.10">
    <property type="entry name" value="Urease, subunit C, domain 1"/>
    <property type="match status" value="1"/>
</dbReference>
<dbReference type="Proteomes" id="UP000014680">
    <property type="component" value="Unassembled WGS sequence"/>
</dbReference>
<organism evidence="9 10">
    <name type="scientific">Entamoeba invadens IP1</name>
    <dbReference type="NCBI Taxonomy" id="370355"/>
    <lineage>
        <taxon>Eukaryota</taxon>
        <taxon>Amoebozoa</taxon>
        <taxon>Evosea</taxon>
        <taxon>Archamoebae</taxon>
        <taxon>Mastigamoebida</taxon>
        <taxon>Entamoebidae</taxon>
        <taxon>Entamoeba</taxon>
    </lineage>
</organism>
<proteinExistence type="inferred from homology"/>
<dbReference type="GeneID" id="14891087"/>
<evidence type="ECO:0000259" key="8">
    <source>
        <dbReference type="Pfam" id="PF01979"/>
    </source>
</evidence>
<dbReference type="GO" id="GO:0004157">
    <property type="term" value="F:dihydropyrimidinase activity"/>
    <property type="evidence" value="ECO:0007669"/>
    <property type="project" value="UniProtKB-EC"/>
</dbReference>
<dbReference type="EMBL" id="KB206395">
    <property type="protein sequence ID" value="ELP92189.1"/>
    <property type="molecule type" value="Genomic_DNA"/>
</dbReference>
<dbReference type="InterPro" id="IPR032466">
    <property type="entry name" value="Metal_Hydrolase"/>
</dbReference>
<dbReference type="RefSeq" id="XP_004258960.1">
    <property type="nucleotide sequence ID" value="XM_004258912.1"/>
</dbReference>
<evidence type="ECO:0000256" key="3">
    <source>
        <dbReference type="ARBA" id="ARBA00022723"/>
    </source>
</evidence>
<dbReference type="CDD" id="cd01314">
    <property type="entry name" value="D-HYD"/>
    <property type="match status" value="1"/>
</dbReference>
<comment type="PTM">
    <text evidence="7">Carbamylation allows a single lysine to coordinate two divalent metal cations.</text>
</comment>
<keyword evidence="10" id="KW-1185">Reference proteome</keyword>